<dbReference type="SMART" id="SM00091">
    <property type="entry name" value="PAS"/>
    <property type="match status" value="1"/>
</dbReference>
<dbReference type="InterPro" id="IPR052155">
    <property type="entry name" value="Biofilm_reg_signaling"/>
</dbReference>
<feature type="domain" description="GGDEF" evidence="2">
    <location>
        <begin position="162"/>
        <end position="301"/>
    </location>
</feature>
<dbReference type="SUPFAM" id="SSF55073">
    <property type="entry name" value="Nucleotide cyclase"/>
    <property type="match status" value="1"/>
</dbReference>
<evidence type="ECO:0000259" key="1">
    <source>
        <dbReference type="PROSITE" id="PS50112"/>
    </source>
</evidence>
<dbReference type="InterPro" id="IPR043128">
    <property type="entry name" value="Rev_trsase/Diguanyl_cyclase"/>
</dbReference>
<dbReference type="PANTHER" id="PTHR44757">
    <property type="entry name" value="DIGUANYLATE CYCLASE DGCP"/>
    <property type="match status" value="1"/>
</dbReference>
<organism evidence="3 4">
    <name type="scientific">Vibrio tapetis subsp. tapetis</name>
    <dbReference type="NCBI Taxonomy" id="1671868"/>
    <lineage>
        <taxon>Bacteria</taxon>
        <taxon>Pseudomonadati</taxon>
        <taxon>Pseudomonadota</taxon>
        <taxon>Gammaproteobacteria</taxon>
        <taxon>Vibrionales</taxon>
        <taxon>Vibrionaceae</taxon>
        <taxon>Vibrio</taxon>
    </lineage>
</organism>
<dbReference type="SUPFAM" id="SSF55785">
    <property type="entry name" value="PYP-like sensor domain (PAS domain)"/>
    <property type="match status" value="1"/>
</dbReference>
<dbReference type="InterPro" id="IPR035965">
    <property type="entry name" value="PAS-like_dom_sf"/>
</dbReference>
<dbReference type="CDD" id="cd00130">
    <property type="entry name" value="PAS"/>
    <property type="match status" value="1"/>
</dbReference>
<proteinExistence type="predicted"/>
<evidence type="ECO:0000313" key="3">
    <source>
        <dbReference type="EMBL" id="SON49879.1"/>
    </source>
</evidence>
<dbReference type="InterPro" id="IPR000014">
    <property type="entry name" value="PAS"/>
</dbReference>
<dbReference type="RefSeq" id="WP_172443103.1">
    <property type="nucleotide sequence ID" value="NZ_LT960611.1"/>
</dbReference>
<feature type="domain" description="PAS" evidence="1">
    <location>
        <begin position="3"/>
        <end position="47"/>
    </location>
</feature>
<dbReference type="KEGG" id="vta:A1900"/>
<dbReference type="NCBIfam" id="TIGR00229">
    <property type="entry name" value="sensory_box"/>
    <property type="match status" value="1"/>
</dbReference>
<reference evidence="3 4" key="1">
    <citation type="submission" date="2017-10" db="EMBL/GenBank/DDBJ databases">
        <authorList>
            <person name="Banno H."/>
            <person name="Chua N.-H."/>
        </authorList>
    </citation>
    <scope>NUCLEOTIDE SEQUENCE [LARGE SCALE GENOMIC DNA]</scope>
    <source>
        <strain evidence="3">Vibrio tapetis CECT4600</strain>
    </source>
</reference>
<dbReference type="SMART" id="SM00267">
    <property type="entry name" value="GGDEF"/>
    <property type="match status" value="1"/>
</dbReference>
<gene>
    <name evidence="3" type="ORF">VTAP4600_A1900</name>
</gene>
<keyword evidence="4" id="KW-1185">Reference proteome</keyword>
<dbReference type="Pfam" id="PF00990">
    <property type="entry name" value="GGDEF"/>
    <property type="match status" value="1"/>
</dbReference>
<dbReference type="PROSITE" id="PS50887">
    <property type="entry name" value="GGDEF"/>
    <property type="match status" value="1"/>
</dbReference>
<dbReference type="InterPro" id="IPR029787">
    <property type="entry name" value="Nucleotide_cyclase"/>
</dbReference>
<dbReference type="Proteomes" id="UP000235828">
    <property type="component" value="Chromosome A"/>
</dbReference>
<name>A0A2N8ZD87_9VIBR</name>
<dbReference type="Gene3D" id="3.30.450.20">
    <property type="entry name" value="PAS domain"/>
    <property type="match status" value="1"/>
</dbReference>
<dbReference type="Pfam" id="PF13426">
    <property type="entry name" value="PAS_9"/>
    <property type="match status" value="1"/>
</dbReference>
<evidence type="ECO:0000259" key="2">
    <source>
        <dbReference type="PROSITE" id="PS50887"/>
    </source>
</evidence>
<dbReference type="InterPro" id="IPR000160">
    <property type="entry name" value="GGDEF_dom"/>
</dbReference>
<dbReference type="EMBL" id="LT960611">
    <property type="protein sequence ID" value="SON49879.1"/>
    <property type="molecule type" value="Genomic_DNA"/>
</dbReference>
<dbReference type="PANTHER" id="PTHR44757:SF2">
    <property type="entry name" value="BIOFILM ARCHITECTURE MAINTENANCE PROTEIN MBAA"/>
    <property type="match status" value="1"/>
</dbReference>
<dbReference type="PROSITE" id="PS50112">
    <property type="entry name" value="PAS"/>
    <property type="match status" value="1"/>
</dbReference>
<protein>
    <submittedName>
        <fullName evidence="3">Uncharacterized protein</fullName>
    </submittedName>
</protein>
<dbReference type="Gene3D" id="3.30.70.270">
    <property type="match status" value="1"/>
</dbReference>
<accession>A0A2N8ZD87</accession>
<evidence type="ECO:0000313" key="4">
    <source>
        <dbReference type="Proteomes" id="UP000235828"/>
    </source>
</evidence>
<dbReference type="NCBIfam" id="TIGR00254">
    <property type="entry name" value="GGDEF"/>
    <property type="match status" value="1"/>
</dbReference>
<dbReference type="AlphaFoldDB" id="A0A2N8ZD87"/>
<sequence length="301" mass="33556">MENNTEIGQFLDFLADAILIIDETSKIVYTNRSCTKLFGYEKDALIGLSVERLMIRAATKNHDHKVTNFIKNQSSAKVMMSRNIMPCINADGTEFNARISIANIVYQGKACAVATIQDYSTVQNMIDDLTNEASTDPLTGLFNKRHLECILDKDYFSVNGSTTWGVAFLDLNGFKVINDTYGHDVGDELLVEISRRLTQDLRAGDFSFRVGGDEFLLMFGINTPEKYQNSVAVFGQKIQKLITQPIYIESVNKELSIGVSIGLGVMPFDDKDLATLITKADKAMYESKVYSLPYVMVESIG</sequence>
<dbReference type="CDD" id="cd01949">
    <property type="entry name" value="GGDEF"/>
    <property type="match status" value="1"/>
</dbReference>